<dbReference type="EMBL" id="CP118606">
    <property type="protein sequence ID" value="WEF20197.1"/>
    <property type="molecule type" value="Genomic_DNA"/>
</dbReference>
<comment type="catalytic activity">
    <reaction evidence="1 8">
        <text>ATP-independent breakage of single-stranded DNA, followed by passage and rejoining.</text>
        <dbReference type="EC" id="5.6.2.1"/>
    </reaction>
</comment>
<dbReference type="RefSeq" id="WP_275092942.1">
    <property type="nucleotide sequence ID" value="NZ_CP118606.1"/>
</dbReference>
<keyword evidence="5 8" id="KW-0799">Topoisomerase</keyword>
<dbReference type="InterPro" id="IPR034149">
    <property type="entry name" value="TOPRIM_TopoI"/>
</dbReference>
<dbReference type="GO" id="GO:0003677">
    <property type="term" value="F:DNA binding"/>
    <property type="evidence" value="ECO:0007669"/>
    <property type="project" value="UniProtKB-KW"/>
</dbReference>
<dbReference type="Gene3D" id="1.10.290.10">
    <property type="entry name" value="Topoisomerase I, domain 4"/>
    <property type="match status" value="1"/>
</dbReference>
<feature type="region of interest" description="Disordered" evidence="9">
    <location>
        <begin position="692"/>
        <end position="730"/>
    </location>
</feature>
<dbReference type="CDD" id="cd00186">
    <property type="entry name" value="TOP1Ac"/>
    <property type="match status" value="1"/>
</dbReference>
<dbReference type="InterPro" id="IPR006171">
    <property type="entry name" value="TOPRIM_dom"/>
</dbReference>
<dbReference type="AlphaFoldDB" id="A0AAJ5SMH7"/>
<evidence type="ECO:0000313" key="13">
    <source>
        <dbReference type="Proteomes" id="UP001214756"/>
    </source>
</evidence>
<dbReference type="InterPro" id="IPR005733">
    <property type="entry name" value="TopoI_bac-type"/>
</dbReference>
<dbReference type="EC" id="5.6.2.1" evidence="8"/>
<dbReference type="NCBIfam" id="TIGR01051">
    <property type="entry name" value="topA_bact"/>
    <property type="match status" value="1"/>
</dbReference>
<dbReference type="InterPro" id="IPR013497">
    <property type="entry name" value="Topo_IA_cen"/>
</dbReference>
<dbReference type="InterPro" id="IPR003601">
    <property type="entry name" value="Topo_IA_2"/>
</dbReference>
<dbReference type="PRINTS" id="PR00417">
    <property type="entry name" value="PRTPISMRASEI"/>
</dbReference>
<feature type="site" description="Interaction with DNA" evidence="8">
    <location>
        <position position="156"/>
    </location>
</feature>
<dbReference type="SUPFAM" id="SSF56712">
    <property type="entry name" value="Prokaryotic type I DNA topoisomerase"/>
    <property type="match status" value="1"/>
</dbReference>
<dbReference type="Pfam" id="PF13368">
    <property type="entry name" value="Toprim_C_rpt"/>
    <property type="match status" value="3"/>
</dbReference>
<dbReference type="PROSITE" id="PS00396">
    <property type="entry name" value="TOPO_IA_1"/>
    <property type="match status" value="1"/>
</dbReference>
<dbReference type="GO" id="GO:0003917">
    <property type="term" value="F:DNA topoisomerase type I (single strand cut, ATP-independent) activity"/>
    <property type="evidence" value="ECO:0007669"/>
    <property type="project" value="UniProtKB-UniRule"/>
</dbReference>
<sequence>MAEGKKLVIVESPTKMRSIQGYLGDGYEVLSSVGHIRDLADKKDIPAADKQAYGKYSIDIDNGFDPYYVVSDRKTKTVAELKRALKNADELLLATDEDREGEAIAWHLLETLKPKVPVKRMVFHEITKDAIQAAVGNTRELDHDLVDAQETRRILDRLYGWDVSPVLWYKVKTGISAGRVQSAATRLIVDRERERMAFTSAEYWDVDAAAAATGTSFKIRLVRVDGGQLARGTDFDDDGKLKKAVVTLDEAAATALAQAVDAVGTGSVTKVEAKPGTRSPYAPFTTSTMQQEAGRKLSMGAKQAMGVAQRLYEKGYITYMRTDSTSLSTQAVQAARSQAVALYGDAAVPLKPRVYKSKSKNAQEAHEAIRPSGDNFRTPASLSSELDRDEQRLYDLIWKRTVASQMSDAKYETTTVTIAVDAAGKKAEFTASGTVYTFKGFLEAYEEGRDEKRGDADAAENQSLPVVAVGDQLAVSDAEAKGHRTTPKPRYTEASLVKVLEEKGIGRPSTFASIPETILDRGYAVKRGQALVPTWLAFSVVRLLEEHFADLVDYDFTAALEDDLDTIARGEQNRVEWLKSFYFGSDNHVGLRQVVDNLGEIDARALNSTRITDTATLRFGKYGPYLEVADPANPEAKPRIVNVPEDLAPDELTAQKAQELIDAPVAGDRVLGENPDNGKIVVVKDGRFGPYVQENDPVSEDAAVDETTGEVVDAPKPKRGAKKEAAPKPRTASLFRSMSVDEIDLDTALRLLSLPRVVGVDPESGDEITAQNGRFGPYLKKGADSRSLESESQIFDVTLDQALEIYAQPKYGAGRRASSALAEFEADPVSGKPIRIRDGRFGAYVTDGETNVTIPRGQTVEDITFEVAVQMLADKRAKGPATKRGAKKAPAKKPAAKKAPAAKKPAAKKPAAKKAPAKKTTAATSAARSAAAKKAAATRAANAAAKAAEKADS</sequence>
<evidence type="ECO:0000313" key="12">
    <source>
        <dbReference type="EMBL" id="WEF20197.1"/>
    </source>
</evidence>
<dbReference type="InterPro" id="IPR003602">
    <property type="entry name" value="Topo_IA_DNA-bd_dom"/>
</dbReference>
<feature type="site" description="Interaction with DNA" evidence="8">
    <location>
        <position position="153"/>
    </location>
</feature>
<dbReference type="InterPro" id="IPR013825">
    <property type="entry name" value="Topo_IA_cen_sub2"/>
</dbReference>
<reference evidence="12" key="1">
    <citation type="submission" date="2023-02" db="EMBL/GenBank/DDBJ databases">
        <title>Genome sequence of Microbacterium liquefaciens B1075.</title>
        <authorList>
            <person name="Cao J."/>
            <person name="Li X."/>
        </authorList>
    </citation>
    <scope>NUCLEOTIDE SEQUENCE</scope>
    <source>
        <strain evidence="12">B1075</strain>
    </source>
</reference>
<comment type="subunit">
    <text evidence="8">Monomer.</text>
</comment>
<dbReference type="InterPro" id="IPR013826">
    <property type="entry name" value="Topo_IA_cen_sub3"/>
</dbReference>
<dbReference type="Proteomes" id="UP001214756">
    <property type="component" value="Chromosome"/>
</dbReference>
<dbReference type="GO" id="GO:0006265">
    <property type="term" value="P:DNA topological change"/>
    <property type="evidence" value="ECO:0007669"/>
    <property type="project" value="UniProtKB-UniRule"/>
</dbReference>
<dbReference type="InterPro" id="IPR000380">
    <property type="entry name" value="Topo_IA"/>
</dbReference>
<evidence type="ECO:0000256" key="9">
    <source>
        <dbReference type="SAM" id="MobiDB-lite"/>
    </source>
</evidence>
<organism evidence="12 13">
    <name type="scientific">Microbacterium maritypicum</name>
    <name type="common">Microbacterium liquefaciens</name>
    <dbReference type="NCBI Taxonomy" id="33918"/>
    <lineage>
        <taxon>Bacteria</taxon>
        <taxon>Bacillati</taxon>
        <taxon>Actinomycetota</taxon>
        <taxon>Actinomycetes</taxon>
        <taxon>Micrococcales</taxon>
        <taxon>Microbacteriaceae</taxon>
        <taxon>Microbacterium</taxon>
    </lineage>
</organism>
<evidence type="ECO:0000256" key="4">
    <source>
        <dbReference type="ARBA" id="ARBA00022842"/>
    </source>
</evidence>
<dbReference type="CDD" id="cd03363">
    <property type="entry name" value="TOPRIM_TopoIA_TopoI"/>
    <property type="match status" value="1"/>
</dbReference>
<evidence type="ECO:0000256" key="5">
    <source>
        <dbReference type="ARBA" id="ARBA00023029"/>
    </source>
</evidence>
<feature type="region of interest" description="Disordered" evidence="9">
    <location>
        <begin position="875"/>
        <end position="953"/>
    </location>
</feature>
<dbReference type="HAMAP" id="MF_00952">
    <property type="entry name" value="Topoisom_1_prok"/>
    <property type="match status" value="1"/>
</dbReference>
<dbReference type="PROSITE" id="PS50880">
    <property type="entry name" value="TOPRIM"/>
    <property type="match status" value="1"/>
</dbReference>
<accession>A0AAJ5SMH7</accession>
<feature type="site" description="Interaction with DNA" evidence="8">
    <location>
        <position position="35"/>
    </location>
</feature>
<feature type="compositionally biased region" description="Basic residues" evidence="9">
    <location>
        <begin position="905"/>
        <end position="917"/>
    </location>
</feature>
<evidence type="ECO:0000259" key="10">
    <source>
        <dbReference type="PROSITE" id="PS50880"/>
    </source>
</evidence>
<feature type="domain" description="Toprim" evidence="10">
    <location>
        <begin position="5"/>
        <end position="127"/>
    </location>
</feature>
<dbReference type="Pfam" id="PF01131">
    <property type="entry name" value="Topoisom_bac"/>
    <property type="match status" value="1"/>
</dbReference>
<dbReference type="GO" id="GO:0046872">
    <property type="term" value="F:metal ion binding"/>
    <property type="evidence" value="ECO:0007669"/>
    <property type="project" value="UniProtKB-KW"/>
</dbReference>
<dbReference type="Gene3D" id="1.10.460.10">
    <property type="entry name" value="Topoisomerase I, domain 2"/>
    <property type="match status" value="1"/>
</dbReference>
<feature type="site" description="Interaction with DNA" evidence="8">
    <location>
        <position position="521"/>
    </location>
</feature>
<dbReference type="Gene3D" id="3.40.50.140">
    <property type="match status" value="1"/>
</dbReference>
<feature type="compositionally biased region" description="Basic residues" evidence="9">
    <location>
        <begin position="884"/>
        <end position="896"/>
    </location>
</feature>
<dbReference type="Gene3D" id="2.70.20.10">
    <property type="entry name" value="Topoisomerase I, domain 3"/>
    <property type="match status" value="1"/>
</dbReference>
<feature type="compositionally biased region" description="Acidic residues" evidence="9">
    <location>
        <begin position="697"/>
        <end position="708"/>
    </location>
</feature>
<dbReference type="SMART" id="SM00437">
    <property type="entry name" value="TOP1Ac"/>
    <property type="match status" value="1"/>
</dbReference>
<feature type="site" description="Interaction with DNA" evidence="8">
    <location>
        <position position="168"/>
    </location>
</feature>
<keyword evidence="3" id="KW-0479">Metal-binding</keyword>
<name>A0AAJ5SMH7_MICMQ</name>
<keyword evidence="6 8" id="KW-0238">DNA-binding</keyword>
<dbReference type="Pfam" id="PF01751">
    <property type="entry name" value="Toprim"/>
    <property type="match status" value="1"/>
</dbReference>
<dbReference type="InterPro" id="IPR028612">
    <property type="entry name" value="Topoisom_1_IA"/>
</dbReference>
<feature type="site" description="Interaction with DNA" evidence="8">
    <location>
        <position position="321"/>
    </location>
</feature>
<dbReference type="PROSITE" id="PS52039">
    <property type="entry name" value="TOPO_IA_2"/>
    <property type="match status" value="1"/>
</dbReference>
<evidence type="ECO:0000256" key="3">
    <source>
        <dbReference type="ARBA" id="ARBA00022723"/>
    </source>
</evidence>
<dbReference type="InterPro" id="IPR013824">
    <property type="entry name" value="Topo_IA_cen_sub1"/>
</dbReference>
<feature type="region of interest" description="Disordered" evidence="9">
    <location>
        <begin position="358"/>
        <end position="384"/>
    </location>
</feature>
<gene>
    <name evidence="8 12" type="primary">topA</name>
    <name evidence="12" type="ORF">PWF71_13015</name>
</gene>
<feature type="region of interest" description="Interaction with DNA" evidence="8">
    <location>
        <begin position="176"/>
        <end position="181"/>
    </location>
</feature>
<evidence type="ECO:0000256" key="1">
    <source>
        <dbReference type="ARBA" id="ARBA00000213"/>
    </source>
</evidence>
<feature type="domain" description="Topo IA-type catalytic" evidence="11">
    <location>
        <begin position="142"/>
        <end position="589"/>
    </location>
</feature>
<dbReference type="InterPro" id="IPR025589">
    <property type="entry name" value="Toprim_C_rpt"/>
</dbReference>
<dbReference type="PANTHER" id="PTHR42785">
    <property type="entry name" value="DNA TOPOISOMERASE, TYPE IA, CORE"/>
    <property type="match status" value="1"/>
</dbReference>
<dbReference type="SMART" id="SM00436">
    <property type="entry name" value="TOP1Bc"/>
    <property type="match status" value="1"/>
</dbReference>
<keyword evidence="4" id="KW-0460">Magnesium</keyword>
<dbReference type="InterPro" id="IPR023406">
    <property type="entry name" value="Topo_IA_AS"/>
</dbReference>
<evidence type="ECO:0000256" key="7">
    <source>
        <dbReference type="ARBA" id="ARBA00023235"/>
    </source>
</evidence>
<feature type="active site" description="O-(5'-phospho-DNA)-tyrosine intermediate" evidence="8">
    <location>
        <position position="319"/>
    </location>
</feature>
<dbReference type="SMART" id="SM00493">
    <property type="entry name" value="TOPRIM"/>
    <property type="match status" value="1"/>
</dbReference>
<comment type="function">
    <text evidence="8">Releases the supercoiling and torsional tension of DNA, which is introduced during the DNA replication and transcription, by transiently cleaving and rejoining one strand of the DNA duplex. Introduces a single-strand break via transesterification at a target site in duplex DNA. The scissile phosphodiester is attacked by the catalytic tyrosine of the enzyme, resulting in the formation of a DNA-(5'-phosphotyrosyl)-enzyme intermediate and the expulsion of a 3'-OH DNA strand. The free DNA strand then undergoes passage around the unbroken strand, thus removing DNA supercoils. Finally, in the religation step, the DNA 3'-OH attacks the covalent intermediate to expel the active-site tyrosine and restore the DNA phosphodiester backbone.</text>
</comment>
<comment type="similarity">
    <text evidence="2 8">Belongs to the type IA topoisomerase family.</text>
</comment>
<evidence type="ECO:0000256" key="8">
    <source>
        <dbReference type="HAMAP-Rule" id="MF_00952"/>
    </source>
</evidence>
<dbReference type="PANTHER" id="PTHR42785:SF1">
    <property type="entry name" value="DNA TOPOISOMERASE"/>
    <property type="match status" value="1"/>
</dbReference>
<proteinExistence type="inferred from homology"/>
<feature type="compositionally biased region" description="Low complexity" evidence="9">
    <location>
        <begin position="918"/>
        <end position="946"/>
    </location>
</feature>
<evidence type="ECO:0000256" key="6">
    <source>
        <dbReference type="ARBA" id="ARBA00023125"/>
    </source>
</evidence>
<evidence type="ECO:0000259" key="11">
    <source>
        <dbReference type="PROSITE" id="PS52039"/>
    </source>
</evidence>
<keyword evidence="7 8" id="KW-0413">Isomerase</keyword>
<protein>
    <recommendedName>
        <fullName evidence="8">DNA topoisomerase 1</fullName>
        <ecNumber evidence="8">5.6.2.1</ecNumber>
    </recommendedName>
    <alternativeName>
        <fullName evidence="8">DNA topoisomerase I</fullName>
    </alternativeName>
</protein>
<dbReference type="InterPro" id="IPR023405">
    <property type="entry name" value="Topo_IA_core_domain"/>
</dbReference>
<feature type="site" description="Interaction with DNA" evidence="8">
    <location>
        <position position="152"/>
    </location>
</feature>
<evidence type="ECO:0000256" key="2">
    <source>
        <dbReference type="ARBA" id="ARBA00009446"/>
    </source>
</evidence>
<comment type="caution">
    <text evidence="8">Lacks conserved residue(s) required for the propagation of feature annotation.</text>
</comment>